<reference evidence="1 2" key="1">
    <citation type="submission" date="2021-01" db="EMBL/GenBank/DDBJ databases">
        <title>Genome seq and assembly of Devosia sp. LEGU1.</title>
        <authorList>
            <person name="Chhetri G."/>
        </authorList>
    </citation>
    <scope>NUCLEOTIDE SEQUENCE [LARGE SCALE GENOMIC DNA]</scope>
    <source>
        <strain evidence="1 2">LEGU1</strain>
    </source>
</reference>
<evidence type="ECO:0000313" key="2">
    <source>
        <dbReference type="Proteomes" id="UP000595857"/>
    </source>
</evidence>
<gene>
    <name evidence="1" type="ORF">JI748_04710</name>
</gene>
<sequence>MSDTPELVFETDLDSPPEKVWRALTVPEYLERWLQPPDDAKLTLVTSKDNAELTYRLSETDNESLVTFEIEGNGSGGTFFRLTHAPAAANSNEPLPETLMLAA</sequence>
<dbReference type="EMBL" id="CP068046">
    <property type="protein sequence ID" value="QQR40314.1"/>
    <property type="molecule type" value="Genomic_DNA"/>
</dbReference>
<dbReference type="CDD" id="cd07814">
    <property type="entry name" value="SRPBCC_CalC_Aha1-like"/>
    <property type="match status" value="1"/>
</dbReference>
<name>A0ABX7CAS6_9HYPH</name>
<proteinExistence type="predicted"/>
<protein>
    <submittedName>
        <fullName evidence="1">SRPBCC domain-containing protein</fullName>
    </submittedName>
</protein>
<dbReference type="RefSeq" id="WP_201635546.1">
    <property type="nucleotide sequence ID" value="NZ_CP068046.1"/>
</dbReference>
<accession>A0ABX7CAS6</accession>
<organism evidence="1 2">
    <name type="scientific">Devosia rhizoryzae</name>
    <dbReference type="NCBI Taxonomy" id="2774137"/>
    <lineage>
        <taxon>Bacteria</taxon>
        <taxon>Pseudomonadati</taxon>
        <taxon>Pseudomonadota</taxon>
        <taxon>Alphaproteobacteria</taxon>
        <taxon>Hyphomicrobiales</taxon>
        <taxon>Devosiaceae</taxon>
        <taxon>Devosia</taxon>
    </lineage>
</organism>
<dbReference type="SUPFAM" id="SSF55961">
    <property type="entry name" value="Bet v1-like"/>
    <property type="match status" value="1"/>
</dbReference>
<dbReference type="Gene3D" id="3.30.530.20">
    <property type="match status" value="1"/>
</dbReference>
<keyword evidence="2" id="KW-1185">Reference proteome</keyword>
<dbReference type="Proteomes" id="UP000595857">
    <property type="component" value="Chromosome"/>
</dbReference>
<dbReference type="InterPro" id="IPR023393">
    <property type="entry name" value="START-like_dom_sf"/>
</dbReference>
<evidence type="ECO:0000313" key="1">
    <source>
        <dbReference type="EMBL" id="QQR40314.1"/>
    </source>
</evidence>